<evidence type="ECO:0000256" key="14">
    <source>
        <dbReference type="ARBA" id="ARBA00023295"/>
    </source>
</evidence>
<evidence type="ECO:0000256" key="10">
    <source>
        <dbReference type="ARBA" id="ARBA00022801"/>
    </source>
</evidence>
<dbReference type="Proteomes" id="UP000176714">
    <property type="component" value="Unassembled WGS sequence"/>
</dbReference>
<dbReference type="InterPro" id="IPR044298">
    <property type="entry name" value="MIG/MutY"/>
</dbReference>
<evidence type="ECO:0000259" key="15">
    <source>
        <dbReference type="SMART" id="SM00478"/>
    </source>
</evidence>
<comment type="catalytic activity">
    <reaction evidence="1">
        <text>Hydrolyzes free adenine bases from 7,8-dihydro-8-oxoguanine:adenine mismatched double-stranded DNA, leaving an apurinic site.</text>
        <dbReference type="EC" id="3.2.2.31"/>
    </reaction>
</comment>
<sequence>METTQRLRVNEPSKEALHFRKIVWAFFEKNGRNALPWRHTFSPYHILVSEIMLQQTQVQRVIPYYWKFLKKFPTVQRLANAPLSDVLKVWQGLGYNRRAQKLHRAAEEIVGHYRGSFPKTAEQIALLPGVGLYTAHAVAAFAFNRDGVFIETNIRTAIIHHFFGDKEDVPDEQIMEVLEQVLPKGKAREWYSALMDYGASLKRSGISHNARSRTYTKQSPFTGSLREARGAILRELALGAASPARLVDLLGAPRRAQMRTALRALFAEGLVKKEGGNYALPD</sequence>
<evidence type="ECO:0000256" key="3">
    <source>
        <dbReference type="ARBA" id="ARBA00002933"/>
    </source>
</evidence>
<keyword evidence="11" id="KW-0408">Iron</keyword>
<evidence type="ECO:0000256" key="2">
    <source>
        <dbReference type="ARBA" id="ARBA00001966"/>
    </source>
</evidence>
<dbReference type="InterPro" id="IPR023170">
    <property type="entry name" value="HhH_base_excis_C"/>
</dbReference>
<proteinExistence type="inferred from homology"/>
<dbReference type="Gene3D" id="1.10.1670.10">
    <property type="entry name" value="Helix-hairpin-Helix base-excision DNA repair enzymes (C-terminal)"/>
    <property type="match status" value="1"/>
</dbReference>
<keyword evidence="14" id="KW-0326">Glycosidase</keyword>
<dbReference type="FunFam" id="1.10.340.30:FF:000002">
    <property type="entry name" value="Adenine DNA glycosylase"/>
    <property type="match status" value="1"/>
</dbReference>
<keyword evidence="7" id="KW-0004">4Fe-4S</keyword>
<comment type="caution">
    <text evidence="16">The sequence shown here is derived from an EMBL/GenBank/DDBJ whole genome shotgun (WGS) entry which is preliminary data.</text>
</comment>
<evidence type="ECO:0000256" key="13">
    <source>
        <dbReference type="ARBA" id="ARBA00023204"/>
    </source>
</evidence>
<dbReference type="GO" id="GO:0034039">
    <property type="term" value="F:8-oxo-7,8-dihydroguanine DNA N-glycosylase activity"/>
    <property type="evidence" value="ECO:0007669"/>
    <property type="project" value="TreeGrafter"/>
</dbReference>
<evidence type="ECO:0000256" key="5">
    <source>
        <dbReference type="ARBA" id="ARBA00012045"/>
    </source>
</evidence>
<dbReference type="GO" id="GO:0032357">
    <property type="term" value="F:oxidized purine DNA binding"/>
    <property type="evidence" value="ECO:0007669"/>
    <property type="project" value="TreeGrafter"/>
</dbReference>
<dbReference type="SUPFAM" id="SSF48150">
    <property type="entry name" value="DNA-glycosylase"/>
    <property type="match status" value="1"/>
</dbReference>
<dbReference type="PROSITE" id="PS01155">
    <property type="entry name" value="ENDONUCLEASE_III_2"/>
    <property type="match status" value="1"/>
</dbReference>
<evidence type="ECO:0000256" key="1">
    <source>
        <dbReference type="ARBA" id="ARBA00000843"/>
    </source>
</evidence>
<keyword evidence="10" id="KW-0378">Hydrolase</keyword>
<evidence type="ECO:0000256" key="6">
    <source>
        <dbReference type="ARBA" id="ARBA00022023"/>
    </source>
</evidence>
<dbReference type="Pfam" id="PF00730">
    <property type="entry name" value="HhH-GPD"/>
    <property type="match status" value="1"/>
</dbReference>
<evidence type="ECO:0000313" key="16">
    <source>
        <dbReference type="EMBL" id="OGG76533.1"/>
    </source>
</evidence>
<dbReference type="GO" id="GO:0046872">
    <property type="term" value="F:metal ion binding"/>
    <property type="evidence" value="ECO:0007669"/>
    <property type="project" value="UniProtKB-KW"/>
</dbReference>
<keyword evidence="8" id="KW-0479">Metal-binding</keyword>
<feature type="domain" description="HhH-GPD" evidence="15">
    <location>
        <begin position="52"/>
        <end position="200"/>
    </location>
</feature>
<keyword evidence="13" id="KW-0234">DNA repair</keyword>
<dbReference type="EC" id="3.2.2.31" evidence="5"/>
<gene>
    <name evidence="16" type="ORF">A2950_02105</name>
</gene>
<protein>
    <recommendedName>
        <fullName evidence="6">Adenine DNA glycosylase</fullName>
        <ecNumber evidence="5">3.2.2.31</ecNumber>
    </recommendedName>
</protein>
<dbReference type="InterPro" id="IPR011257">
    <property type="entry name" value="DNA_glycosylase"/>
</dbReference>
<dbReference type="PANTHER" id="PTHR42944:SF1">
    <property type="entry name" value="ADENINE DNA GLYCOSYLASE"/>
    <property type="match status" value="1"/>
</dbReference>
<keyword evidence="12" id="KW-0411">Iron-sulfur</keyword>
<organism evidence="16 17">
    <name type="scientific">Candidatus Kaiserbacteria bacterium RIFCSPLOWO2_01_FULL_55_19</name>
    <dbReference type="NCBI Taxonomy" id="1798516"/>
    <lineage>
        <taxon>Bacteria</taxon>
        <taxon>Candidatus Kaiseribacteriota</taxon>
    </lineage>
</organism>
<dbReference type="InterPro" id="IPR003265">
    <property type="entry name" value="HhH-GPD_domain"/>
</dbReference>
<dbReference type="CDD" id="cd00056">
    <property type="entry name" value="ENDO3c"/>
    <property type="match status" value="1"/>
</dbReference>
<dbReference type="GO" id="GO:0035485">
    <property type="term" value="F:adenine/guanine mispair binding"/>
    <property type="evidence" value="ECO:0007669"/>
    <property type="project" value="TreeGrafter"/>
</dbReference>
<comment type="function">
    <text evidence="3">Adenine glycosylase active on G-A mispairs. MutY also corrects error-prone DNA synthesis past GO lesions which are due to the oxidatively damaged form of guanine: 7,8-dihydro-8-oxoguanine (8-oxo-dGTP).</text>
</comment>
<comment type="cofactor">
    <cofactor evidence="2">
        <name>[4Fe-4S] cluster</name>
        <dbReference type="ChEBI" id="CHEBI:49883"/>
    </cofactor>
</comment>
<evidence type="ECO:0000256" key="7">
    <source>
        <dbReference type="ARBA" id="ARBA00022485"/>
    </source>
</evidence>
<name>A0A1F6ESB5_9BACT</name>
<dbReference type="AlphaFoldDB" id="A0A1F6ESB5"/>
<dbReference type="GO" id="GO:0006298">
    <property type="term" value="P:mismatch repair"/>
    <property type="evidence" value="ECO:0007669"/>
    <property type="project" value="TreeGrafter"/>
</dbReference>
<dbReference type="Gene3D" id="1.10.340.30">
    <property type="entry name" value="Hypothetical protein, domain 2"/>
    <property type="match status" value="1"/>
</dbReference>
<dbReference type="InterPro" id="IPR004036">
    <property type="entry name" value="Endonuclease-III-like_CS2"/>
</dbReference>
<dbReference type="GO" id="GO:0051539">
    <property type="term" value="F:4 iron, 4 sulfur cluster binding"/>
    <property type="evidence" value="ECO:0007669"/>
    <property type="project" value="UniProtKB-KW"/>
</dbReference>
<evidence type="ECO:0000256" key="8">
    <source>
        <dbReference type="ARBA" id="ARBA00022723"/>
    </source>
</evidence>
<accession>A0A1F6ESB5</accession>
<keyword evidence="9" id="KW-0227">DNA damage</keyword>
<dbReference type="PANTHER" id="PTHR42944">
    <property type="entry name" value="ADENINE DNA GLYCOSYLASE"/>
    <property type="match status" value="1"/>
</dbReference>
<evidence type="ECO:0000256" key="9">
    <source>
        <dbReference type="ARBA" id="ARBA00022763"/>
    </source>
</evidence>
<dbReference type="EMBL" id="MFMD01000012">
    <property type="protein sequence ID" value="OGG76533.1"/>
    <property type="molecule type" value="Genomic_DNA"/>
</dbReference>
<evidence type="ECO:0000256" key="4">
    <source>
        <dbReference type="ARBA" id="ARBA00008343"/>
    </source>
</evidence>
<dbReference type="GO" id="GO:0000701">
    <property type="term" value="F:purine-specific mismatch base pair DNA N-glycosylase activity"/>
    <property type="evidence" value="ECO:0007669"/>
    <property type="project" value="UniProtKB-EC"/>
</dbReference>
<evidence type="ECO:0000256" key="12">
    <source>
        <dbReference type="ARBA" id="ARBA00023014"/>
    </source>
</evidence>
<evidence type="ECO:0000256" key="11">
    <source>
        <dbReference type="ARBA" id="ARBA00023004"/>
    </source>
</evidence>
<reference evidence="16 17" key="1">
    <citation type="journal article" date="2016" name="Nat. Commun.">
        <title>Thousands of microbial genomes shed light on interconnected biogeochemical processes in an aquifer system.</title>
        <authorList>
            <person name="Anantharaman K."/>
            <person name="Brown C.T."/>
            <person name="Hug L.A."/>
            <person name="Sharon I."/>
            <person name="Castelle C.J."/>
            <person name="Probst A.J."/>
            <person name="Thomas B.C."/>
            <person name="Singh A."/>
            <person name="Wilkins M.J."/>
            <person name="Karaoz U."/>
            <person name="Brodie E.L."/>
            <person name="Williams K.H."/>
            <person name="Hubbard S.S."/>
            <person name="Banfield J.F."/>
        </authorList>
    </citation>
    <scope>NUCLEOTIDE SEQUENCE [LARGE SCALE GENOMIC DNA]</scope>
</reference>
<dbReference type="STRING" id="1798516.A2950_02105"/>
<comment type="similarity">
    <text evidence="4">Belongs to the Nth/MutY family.</text>
</comment>
<dbReference type="SMART" id="SM00478">
    <property type="entry name" value="ENDO3c"/>
    <property type="match status" value="1"/>
</dbReference>
<dbReference type="GO" id="GO:0006284">
    <property type="term" value="P:base-excision repair"/>
    <property type="evidence" value="ECO:0007669"/>
    <property type="project" value="InterPro"/>
</dbReference>
<evidence type="ECO:0000313" key="17">
    <source>
        <dbReference type="Proteomes" id="UP000176714"/>
    </source>
</evidence>